<accession>A0ABM3B3G7</accession>
<dbReference type="SUPFAM" id="SSF53383">
    <property type="entry name" value="PLP-dependent transferases"/>
    <property type="match status" value="1"/>
</dbReference>
<feature type="compositionally biased region" description="Polar residues" evidence="2">
    <location>
        <begin position="31"/>
        <end position="42"/>
    </location>
</feature>
<feature type="region of interest" description="Disordered" evidence="2">
    <location>
        <begin position="21"/>
        <end position="42"/>
    </location>
</feature>
<feature type="domain" description="Aminotransferase class V" evidence="3">
    <location>
        <begin position="143"/>
        <end position="464"/>
    </location>
</feature>
<dbReference type="Pfam" id="PF00266">
    <property type="entry name" value="Aminotran_5"/>
    <property type="match status" value="1"/>
</dbReference>
<dbReference type="InterPro" id="IPR015422">
    <property type="entry name" value="PyrdxlP-dep_Trfase_small"/>
</dbReference>
<dbReference type="InterPro" id="IPR015421">
    <property type="entry name" value="PyrdxlP-dep_Trfase_major"/>
</dbReference>
<evidence type="ECO:0000259" key="3">
    <source>
        <dbReference type="Pfam" id="PF00266"/>
    </source>
</evidence>
<dbReference type="Proteomes" id="UP000818029">
    <property type="component" value="Chromosome D11"/>
</dbReference>
<reference evidence="4" key="1">
    <citation type="journal article" date="2020" name="Nat. Genet.">
        <title>Genomic diversifications of five Gossypium allopolyploid species and their impact on cotton improvement.</title>
        <authorList>
            <person name="Chen Z.J."/>
            <person name="Sreedasyam A."/>
            <person name="Ando A."/>
            <person name="Song Q."/>
            <person name="De Santiago L.M."/>
            <person name="Hulse-Kemp A.M."/>
            <person name="Ding M."/>
            <person name="Ye W."/>
            <person name="Kirkbride R.C."/>
            <person name="Jenkins J."/>
            <person name="Plott C."/>
            <person name="Lovell J."/>
            <person name="Lin Y.M."/>
            <person name="Vaughn R."/>
            <person name="Liu B."/>
            <person name="Simpson S."/>
            <person name="Scheffler B.E."/>
            <person name="Wen L."/>
            <person name="Saski C.A."/>
            <person name="Grover C.E."/>
            <person name="Hu G."/>
            <person name="Conover J.L."/>
            <person name="Carlson J.W."/>
            <person name="Shu S."/>
            <person name="Boston L.B."/>
            <person name="Williams M."/>
            <person name="Peterson D.G."/>
            <person name="McGee K."/>
            <person name="Jones D.C."/>
            <person name="Wendel J.F."/>
            <person name="Stelly D.M."/>
            <person name="Grimwood J."/>
            <person name="Schmutz J."/>
        </authorList>
    </citation>
    <scope>NUCLEOTIDE SEQUENCE [LARGE SCALE GENOMIC DNA]</scope>
    <source>
        <strain evidence="4">cv. TM-1</strain>
    </source>
</reference>
<sequence length="681" mass="75912">MGGKMELEQPVVIETSEAATKVKPANDHSKNMPSSPSASTWSHVSSRLCHGSESFRNLEMGVPKVNSYEKKLSWLRSQIIGGDAEFESPFGTRKLTYADNTASGRCLHYIENFIINNVLPFYGNKEITPVFVSCFVFFSVVSFCRVFLGNTHTCDSYVGQRTTKMVHEASNYIKRCMGGGEDDAILFCGSGTTAAIKKLQEVMGITVPSIMRDKVIKCLSNEERWVVFVGPYEHHSNLLSWRQSLAEVVEISLNEDGLIDIEALKQQLELFKYRNRPLLGTFSACSNVTGIQSNTREIAKLMHQYGGFVCFDFAASGPYVAMDMKSGEIDGYDGMFLGPHKFIGGPGSPGILLMSKALYQLGNSPPSTCGGGTVEYVNGFDEKDTLYLSDIEERENGGTPQIIQMIRAALAFWVKEYIGYQVIAKQEKSYIQQALNRLLPNQNIKVLGNTSSHTKRQAILSFLVYSTTNSAPISNQEDELFMWGETGNKRDKPLHGQFVATLLNDLFGIQARGGCACAGPYGHCLLGIDQTQSLAIREAIKKGYVGAKPGYTRVGFPYYMSNEEFEYIVAALEFVALYGQRFLPLYHFDLRTGNWTFKNKALIKDTCDDGIPVLDLATAFQAINTDRESDKIDARKKDNSSIVLKYSSYLESAKRIAALLPKFPSQRRFQEDFGVELYFRV</sequence>
<dbReference type="GeneID" id="107911681"/>
<dbReference type="PANTHER" id="PTHR43586">
    <property type="entry name" value="CYSTEINE DESULFURASE"/>
    <property type="match status" value="1"/>
</dbReference>
<reference evidence="5" key="2">
    <citation type="submission" date="2025-08" db="UniProtKB">
        <authorList>
            <consortium name="RefSeq"/>
        </authorList>
    </citation>
    <scope>IDENTIFICATION</scope>
</reference>
<keyword evidence="4" id="KW-1185">Reference proteome</keyword>
<dbReference type="InterPro" id="IPR015424">
    <property type="entry name" value="PyrdxlP-dep_Trfase"/>
</dbReference>
<keyword evidence="1" id="KW-0663">Pyridoxal phosphate</keyword>
<evidence type="ECO:0000256" key="2">
    <source>
        <dbReference type="SAM" id="MobiDB-lite"/>
    </source>
</evidence>
<dbReference type="Gene3D" id="3.90.1150.10">
    <property type="entry name" value="Aspartate Aminotransferase, domain 1"/>
    <property type="match status" value="1"/>
</dbReference>
<dbReference type="Gene3D" id="3.40.640.10">
    <property type="entry name" value="Type I PLP-dependent aspartate aminotransferase-like (Major domain)"/>
    <property type="match status" value="1"/>
</dbReference>
<evidence type="ECO:0000313" key="5">
    <source>
        <dbReference type="RefSeq" id="XP_040961583.1"/>
    </source>
</evidence>
<gene>
    <name evidence="5" type="primary">LOC107911681</name>
</gene>
<protein>
    <submittedName>
        <fullName evidence="5">Uncharacterized protein isoform X1</fullName>
    </submittedName>
</protein>
<dbReference type="PANTHER" id="PTHR43586:SF8">
    <property type="entry name" value="CYSTEINE DESULFURASE 1, CHLOROPLASTIC"/>
    <property type="match status" value="1"/>
</dbReference>
<evidence type="ECO:0000313" key="4">
    <source>
        <dbReference type="Proteomes" id="UP000818029"/>
    </source>
</evidence>
<evidence type="ECO:0000256" key="1">
    <source>
        <dbReference type="ARBA" id="ARBA00022898"/>
    </source>
</evidence>
<organism evidence="4 5">
    <name type="scientific">Gossypium hirsutum</name>
    <name type="common">Upland cotton</name>
    <name type="synonym">Gossypium mexicanum</name>
    <dbReference type="NCBI Taxonomy" id="3635"/>
    <lineage>
        <taxon>Eukaryota</taxon>
        <taxon>Viridiplantae</taxon>
        <taxon>Streptophyta</taxon>
        <taxon>Embryophyta</taxon>
        <taxon>Tracheophyta</taxon>
        <taxon>Spermatophyta</taxon>
        <taxon>Magnoliopsida</taxon>
        <taxon>eudicotyledons</taxon>
        <taxon>Gunneridae</taxon>
        <taxon>Pentapetalae</taxon>
        <taxon>rosids</taxon>
        <taxon>malvids</taxon>
        <taxon>Malvales</taxon>
        <taxon>Malvaceae</taxon>
        <taxon>Malvoideae</taxon>
        <taxon>Gossypium</taxon>
    </lineage>
</organism>
<dbReference type="RefSeq" id="XP_040961583.1">
    <property type="nucleotide sequence ID" value="XM_041105649.1"/>
</dbReference>
<proteinExistence type="predicted"/>
<dbReference type="InterPro" id="IPR000192">
    <property type="entry name" value="Aminotrans_V_dom"/>
</dbReference>
<name>A0ABM3B3G7_GOSHI</name>